<name>A0A4Z1SWL2_GIAMU</name>
<proteinExistence type="predicted"/>
<evidence type="ECO:0000313" key="1">
    <source>
        <dbReference type="EMBL" id="TNJ29245.1"/>
    </source>
</evidence>
<dbReference type="OrthoDB" id="341259at2759"/>
<keyword evidence="2" id="KW-1185">Reference proteome</keyword>
<dbReference type="Gene3D" id="1.25.40.20">
    <property type="entry name" value="Ankyrin repeat-containing domain"/>
    <property type="match status" value="1"/>
</dbReference>
<dbReference type="InterPro" id="IPR002110">
    <property type="entry name" value="Ankyrin_rpt"/>
</dbReference>
<evidence type="ECO:0000313" key="2">
    <source>
        <dbReference type="Proteomes" id="UP000315496"/>
    </source>
</evidence>
<organism evidence="1 2">
    <name type="scientific">Giardia muris</name>
    <dbReference type="NCBI Taxonomy" id="5742"/>
    <lineage>
        <taxon>Eukaryota</taxon>
        <taxon>Metamonada</taxon>
        <taxon>Diplomonadida</taxon>
        <taxon>Hexamitidae</taxon>
        <taxon>Giardiinae</taxon>
        <taxon>Giardia</taxon>
    </lineage>
</organism>
<accession>A0A4Z1SWL2</accession>
<dbReference type="PANTHER" id="PTHR24120">
    <property type="entry name" value="GH07239P"/>
    <property type="match status" value="1"/>
</dbReference>
<dbReference type="PANTHER" id="PTHR24120:SF4">
    <property type="entry name" value="GH07239P"/>
    <property type="match status" value="1"/>
</dbReference>
<dbReference type="VEuPathDB" id="GiardiaDB:GMRT_14516"/>
<dbReference type="AlphaFoldDB" id="A0A4Z1SWL2"/>
<comment type="caution">
    <text evidence="1">The sequence shown here is derived from an EMBL/GenBank/DDBJ whole genome shotgun (WGS) entry which is preliminary data.</text>
</comment>
<reference evidence="1 2" key="1">
    <citation type="submission" date="2019-05" db="EMBL/GenBank/DDBJ databases">
        <title>The compact genome of Giardia muris reveals important steps in the evolution of intestinal protozoan parasites.</title>
        <authorList>
            <person name="Xu F."/>
            <person name="Jimenez-Gonzalez A."/>
            <person name="Einarsson E."/>
            <person name="Astvaldsson A."/>
            <person name="Peirasmaki D."/>
            <person name="Eckmann L."/>
            <person name="Andersson J.O."/>
            <person name="Svard S.G."/>
            <person name="Jerlstrom-Hultqvist J."/>
        </authorList>
    </citation>
    <scope>NUCLEOTIDE SEQUENCE [LARGE SCALE GENOMIC DNA]</scope>
    <source>
        <strain evidence="1 2">Roberts-Thomson</strain>
    </source>
</reference>
<dbReference type="Pfam" id="PF12796">
    <property type="entry name" value="Ank_2"/>
    <property type="match status" value="1"/>
</dbReference>
<dbReference type="InterPro" id="IPR036770">
    <property type="entry name" value="Ankyrin_rpt-contain_sf"/>
</dbReference>
<gene>
    <name evidence="1" type="ORF">GMRT_14516</name>
</gene>
<dbReference type="EMBL" id="VDLU01000001">
    <property type="protein sequence ID" value="TNJ29245.1"/>
    <property type="molecule type" value="Genomic_DNA"/>
</dbReference>
<dbReference type="SMART" id="SM00248">
    <property type="entry name" value="ANK"/>
    <property type="match status" value="5"/>
</dbReference>
<dbReference type="Proteomes" id="UP000315496">
    <property type="component" value="Chromosome 1"/>
</dbReference>
<dbReference type="Pfam" id="PF00023">
    <property type="entry name" value="Ank"/>
    <property type="match status" value="1"/>
</dbReference>
<sequence length="567" mass="61633">MGERLQGLTKGTTDSNRDNEETLMRAIAGCDLAAVRCGLSSLTSPHKALVAALAAGDPRVVAAVGMQCAAKGLVAHCPIDPCIDPTELFQAATLGDVEQVQKHILQLGKRCARSGRRTALHVAAEKGHVECVRLLYPEAGYFTEDHKTALMLAAAGGHRACVELLLPAEKGLRNGKEWTALAYAIHAGHQEIVELLLPCEAHILRFATTTLFDLISSSSLSESYKNELRDRLGISEERLFDALARNDDVATRACLTRVTQMNVTQLVESGITHGSDAALAVLLDRIGTFGPLPQLIPRLIPEAYPTVQYEGQRITALMEAALAGDLEGVHANTSQIGMITLLQRTALQFAFEKGHTDCVRALFAELSITLADPTFGDKVKSLCHSIDQSIILENVLSSAQETKSAVIAHNLNQLGRISRQIPSPEASVMVTIRISVTECATMVSQLQRLIALLEIDKSNFIRVSLPKEWLGSVSDALGSDVVDVKQRSVRCHVRFVEADKRKFRLDAYVVQRSIQALTEKVCNKETLGTIPVVEYRSPGVLEREEAHHPIAIIIPLPGDNRGESGHQ</sequence>
<protein>
    <submittedName>
        <fullName evidence="1">Ankyrin repeat protein 1</fullName>
    </submittedName>
</protein>
<dbReference type="SUPFAM" id="SSF48403">
    <property type="entry name" value="Ankyrin repeat"/>
    <property type="match status" value="1"/>
</dbReference>